<dbReference type="RefSeq" id="WP_123127515.1">
    <property type="nucleotide sequence ID" value="NZ_RJJD01000008.1"/>
</dbReference>
<evidence type="ECO:0000313" key="3">
    <source>
        <dbReference type="Proteomes" id="UP000272117"/>
    </source>
</evidence>
<comment type="caution">
    <text evidence="2">The sequence shown here is derived from an EMBL/GenBank/DDBJ whole genome shotgun (WGS) entry which is preliminary data.</text>
</comment>
<dbReference type="EMBL" id="RJJD01000008">
    <property type="protein sequence ID" value="RNI25894.1"/>
    <property type="molecule type" value="Genomic_DNA"/>
</dbReference>
<name>A0A3M9MK50_9BACT</name>
<feature type="signal peptide" evidence="1">
    <location>
        <begin position="1"/>
        <end position="23"/>
    </location>
</feature>
<dbReference type="AlphaFoldDB" id="A0A3M9MK50"/>
<evidence type="ECO:0000313" key="2">
    <source>
        <dbReference type="EMBL" id="RNI25894.1"/>
    </source>
</evidence>
<dbReference type="OrthoDB" id="680837at2"/>
<protein>
    <recommendedName>
        <fullName evidence="4">DUF4369 domain-containing protein</fullName>
    </recommendedName>
</protein>
<evidence type="ECO:0000256" key="1">
    <source>
        <dbReference type="SAM" id="SignalP"/>
    </source>
</evidence>
<sequence length="221" mass="25095">MNPNRIILLVLLLLALANQKTTAQVYLEEVNGRPIRINQYVNVEGSPYLLDNWSKGTMTLTDGSKYKDIELKYDMVEGILLVKNKHGVVLEPLLPASEFSLEDPFAKRVFINGSTLEKDLSKNPYLEVLSTGKVDLLKRNYKVIREEKAYNSASITKRFVELSTYFIKKGDKLIKVKNDAKSVLAVLGTNQDVLKEYISANKLNLKEDEDLVKLFAFYSTL</sequence>
<keyword evidence="1" id="KW-0732">Signal</keyword>
<dbReference type="Proteomes" id="UP000272117">
    <property type="component" value="Unassembled WGS sequence"/>
</dbReference>
<accession>A0A3M9MK50</accession>
<proteinExistence type="predicted"/>
<gene>
    <name evidence="2" type="ORF">EFB08_13710</name>
</gene>
<keyword evidence="3" id="KW-1185">Reference proteome</keyword>
<evidence type="ECO:0008006" key="4">
    <source>
        <dbReference type="Google" id="ProtNLM"/>
    </source>
</evidence>
<organism evidence="2 3">
    <name type="scientific">Rufibacter latericius</name>
    <dbReference type="NCBI Taxonomy" id="2487040"/>
    <lineage>
        <taxon>Bacteria</taxon>
        <taxon>Pseudomonadati</taxon>
        <taxon>Bacteroidota</taxon>
        <taxon>Cytophagia</taxon>
        <taxon>Cytophagales</taxon>
        <taxon>Hymenobacteraceae</taxon>
        <taxon>Rufibacter</taxon>
    </lineage>
</organism>
<feature type="chain" id="PRO_5018164784" description="DUF4369 domain-containing protein" evidence="1">
    <location>
        <begin position="24"/>
        <end position="221"/>
    </location>
</feature>
<reference evidence="2 3" key="1">
    <citation type="submission" date="2018-11" db="EMBL/GenBank/DDBJ databases">
        <title>Rufibacter latericius sp. nov., isolated from water in Baiyang Lake.</title>
        <authorList>
            <person name="Yang Y."/>
        </authorList>
    </citation>
    <scope>NUCLEOTIDE SEQUENCE [LARGE SCALE GENOMIC DNA]</scope>
    <source>
        <strain evidence="2 3">R-22-1c-1</strain>
    </source>
</reference>